<dbReference type="InterPro" id="IPR029044">
    <property type="entry name" value="Nucleotide-diphossugar_trans"/>
</dbReference>
<dbReference type="Proteomes" id="UP000266723">
    <property type="component" value="Unassembled WGS sequence"/>
</dbReference>
<keyword evidence="5" id="KW-1185">Reference proteome</keyword>
<feature type="domain" description="Glucosyltransferase 24 catalytic" evidence="3">
    <location>
        <begin position="200"/>
        <end position="271"/>
    </location>
</feature>
<feature type="region of interest" description="Disordered" evidence="2">
    <location>
        <begin position="283"/>
        <end position="317"/>
    </location>
</feature>
<protein>
    <recommendedName>
        <fullName evidence="3">Glucosyltransferase 24 catalytic domain-containing protein</fullName>
    </recommendedName>
</protein>
<evidence type="ECO:0000259" key="3">
    <source>
        <dbReference type="Pfam" id="PF18404"/>
    </source>
</evidence>
<dbReference type="Gene3D" id="3.90.550.10">
    <property type="entry name" value="Spore Coat Polysaccharide Biosynthesis Protein SpsA, Chain A"/>
    <property type="match status" value="1"/>
</dbReference>
<organism evidence="4 5">
    <name type="scientific">Brassica cretica</name>
    <name type="common">Mustard</name>
    <dbReference type="NCBI Taxonomy" id="69181"/>
    <lineage>
        <taxon>Eukaryota</taxon>
        <taxon>Viridiplantae</taxon>
        <taxon>Streptophyta</taxon>
        <taxon>Embryophyta</taxon>
        <taxon>Tracheophyta</taxon>
        <taxon>Spermatophyta</taxon>
        <taxon>Magnoliopsida</taxon>
        <taxon>eudicotyledons</taxon>
        <taxon>Gunneridae</taxon>
        <taxon>Pentapetalae</taxon>
        <taxon>rosids</taxon>
        <taxon>malvids</taxon>
        <taxon>Brassicales</taxon>
        <taxon>Brassicaceae</taxon>
        <taxon>Brassiceae</taxon>
        <taxon>Brassica</taxon>
    </lineage>
</organism>
<evidence type="ECO:0000313" key="4">
    <source>
        <dbReference type="EMBL" id="KAF3517907.1"/>
    </source>
</evidence>
<proteinExistence type="predicted"/>
<feature type="domain" description="Glucosyltransferase 24 catalytic" evidence="3">
    <location>
        <begin position="1"/>
        <end position="180"/>
    </location>
</feature>
<dbReference type="Pfam" id="PF18404">
    <property type="entry name" value="Glyco_transf_24"/>
    <property type="match status" value="2"/>
</dbReference>
<dbReference type="PANTHER" id="PTHR11226">
    <property type="entry name" value="UDP-GLUCOSE GLYCOPROTEIN:GLUCOSYLTRANSFERASE"/>
    <property type="match status" value="1"/>
</dbReference>
<comment type="caution">
    <text evidence="4">The sequence shown here is derived from an EMBL/GenBank/DDBJ whole genome shotgun (WGS) entry which is preliminary data.</text>
</comment>
<accession>A0ABQ7AV45</accession>
<dbReference type="InterPro" id="IPR040497">
    <property type="entry name" value="Glyco_transf_24"/>
</dbReference>
<sequence>MILSVLKNTNRPVKFWFIKNYLSPQFKDVIPHMAHEYNFEYELITYKWPSWLHKQKEKQRIIWAYKILFLDVIFPLSLEKVIFVDADQIIRTDMGELYDMDIKGRPLAYTPFCDNNKEMDGYRFWRQGFWREHLRGRPYHISALYVVDLVKFRETAAGDNLRVFYETLSKDPNSLSNLDQARVIFLSFRFKTVNWHRIILFQDLPNYAQHTVPIFSLPQEWLWCESWCGNATKSKARTIDLCNNPMTKEPKLQGARRIVTEWPDLDLEARKFTAKILGEDMELNEPVAAAATDKPNPPPSSDISEDSEQDLESKDEL</sequence>
<evidence type="ECO:0000313" key="5">
    <source>
        <dbReference type="Proteomes" id="UP000266723"/>
    </source>
</evidence>
<dbReference type="PANTHER" id="PTHR11226:SF0">
    <property type="entry name" value="UDP-GLUCOSE:GLYCOPROTEIN GLUCOSYLTRANSFERASE"/>
    <property type="match status" value="1"/>
</dbReference>
<evidence type="ECO:0000256" key="1">
    <source>
        <dbReference type="ARBA" id="ARBA00001913"/>
    </source>
</evidence>
<name>A0ABQ7AV45_BRACR</name>
<dbReference type="SUPFAM" id="SSF53448">
    <property type="entry name" value="Nucleotide-diphospho-sugar transferases"/>
    <property type="match status" value="1"/>
</dbReference>
<dbReference type="CDD" id="cd06432">
    <property type="entry name" value="GT8_HUGT1_C_like"/>
    <property type="match status" value="1"/>
</dbReference>
<comment type="cofactor">
    <cofactor evidence="1">
        <name>Ca(2+)</name>
        <dbReference type="ChEBI" id="CHEBI:29108"/>
    </cofactor>
</comment>
<dbReference type="EMBL" id="QGKV02001556">
    <property type="protein sequence ID" value="KAF3517907.1"/>
    <property type="molecule type" value="Genomic_DNA"/>
</dbReference>
<evidence type="ECO:0000256" key="2">
    <source>
        <dbReference type="SAM" id="MobiDB-lite"/>
    </source>
</evidence>
<reference evidence="4 5" key="1">
    <citation type="journal article" date="2020" name="BMC Genomics">
        <title>Intraspecific diversification of the crop wild relative Brassica cretica Lam. using demographic model selection.</title>
        <authorList>
            <person name="Kioukis A."/>
            <person name="Michalopoulou V.A."/>
            <person name="Briers L."/>
            <person name="Pirintsos S."/>
            <person name="Studholme D.J."/>
            <person name="Pavlidis P."/>
            <person name="Sarris P.F."/>
        </authorList>
    </citation>
    <scope>NUCLEOTIDE SEQUENCE [LARGE SCALE GENOMIC DNA]</scope>
    <source>
        <strain evidence="5">cv. PFS-1207/04</strain>
    </source>
</reference>
<dbReference type="InterPro" id="IPR009448">
    <property type="entry name" value="UDP-g_GGtrans"/>
</dbReference>
<gene>
    <name evidence="4" type="ORF">DY000_02063614</name>
</gene>